<dbReference type="UniPathway" id="UPA00034">
    <property type="reaction ID" value="UER00018"/>
</dbReference>
<name>A0A0K2G7A9_NITMO</name>
<dbReference type="PROSITE" id="PS01298">
    <property type="entry name" value="DAPB"/>
    <property type="match status" value="1"/>
</dbReference>
<proteinExistence type="inferred from homology"/>
<gene>
    <name evidence="13 16" type="primary">dapB</name>
    <name evidence="16" type="ORF">NITMOv2_0407</name>
</gene>
<comment type="similarity">
    <text evidence="1 13">Belongs to the DapB family.</text>
</comment>
<dbReference type="PIRSF" id="PIRSF000161">
    <property type="entry name" value="DHPR"/>
    <property type="match status" value="1"/>
</dbReference>
<feature type="active site" description="Proton donor" evidence="13">
    <location>
        <position position="159"/>
    </location>
</feature>
<evidence type="ECO:0000256" key="13">
    <source>
        <dbReference type="HAMAP-Rule" id="MF_00102"/>
    </source>
</evidence>
<evidence type="ECO:0000256" key="2">
    <source>
        <dbReference type="ARBA" id="ARBA00022490"/>
    </source>
</evidence>
<reference evidence="16 17" key="1">
    <citation type="journal article" date="2015" name="Proc. Natl. Acad. Sci. U.S.A.">
        <title>Expanded metabolic versatility of ubiquitous nitrite-oxidizing bacteria from the genus Nitrospira.</title>
        <authorList>
            <person name="Koch H."/>
            <person name="Lucker S."/>
            <person name="Albertsen M."/>
            <person name="Kitzinger K."/>
            <person name="Herbold C."/>
            <person name="Spieck E."/>
            <person name="Nielsen P.H."/>
            <person name="Wagner M."/>
            <person name="Daims H."/>
        </authorList>
    </citation>
    <scope>NUCLEOTIDE SEQUENCE [LARGE SCALE GENOMIC DNA]</scope>
    <source>
        <strain evidence="16 17">NSP M-1</strain>
    </source>
</reference>
<protein>
    <recommendedName>
        <fullName evidence="10 13">4-hydroxy-tetrahydrodipicolinate reductase</fullName>
        <shortName evidence="13">HTPA reductase</shortName>
        <ecNumber evidence="10 13">1.17.1.8</ecNumber>
    </recommendedName>
</protein>
<keyword evidence="2 13" id="KW-0963">Cytoplasm</keyword>
<dbReference type="PANTHER" id="PTHR20836">
    <property type="entry name" value="DIHYDRODIPICOLINATE REDUCTASE"/>
    <property type="match status" value="1"/>
</dbReference>
<dbReference type="HAMAP" id="MF_00102">
    <property type="entry name" value="DapB"/>
    <property type="match status" value="1"/>
</dbReference>
<feature type="binding site" evidence="13">
    <location>
        <begin position="98"/>
        <end position="100"/>
    </location>
    <ligand>
        <name>NAD(+)</name>
        <dbReference type="ChEBI" id="CHEBI:57540"/>
    </ligand>
</feature>
<dbReference type="Gene3D" id="3.40.50.720">
    <property type="entry name" value="NAD(P)-binding Rossmann-like Domain"/>
    <property type="match status" value="1"/>
</dbReference>
<comment type="caution">
    <text evidence="13">Was originally thought to be a dihydrodipicolinate reductase (DHDPR), catalyzing the conversion of dihydrodipicolinate to tetrahydrodipicolinate. However, it was shown in E.coli that the substrate of the enzymatic reaction is not dihydrodipicolinate (DHDP) but in fact (2S,4S)-4-hydroxy-2,3,4,5-tetrahydrodipicolinic acid (HTPA), the product released by the DapA-catalyzed reaction.</text>
</comment>
<dbReference type="RefSeq" id="WP_053378270.1">
    <property type="nucleotide sequence ID" value="NZ_CP011801.1"/>
</dbReference>
<dbReference type="GO" id="GO:0005829">
    <property type="term" value="C:cytosol"/>
    <property type="evidence" value="ECO:0007669"/>
    <property type="project" value="TreeGrafter"/>
</dbReference>
<feature type="binding site" evidence="13">
    <location>
        <position position="156"/>
    </location>
    <ligand>
        <name>(S)-2,3,4,5-tetrahydrodipicolinate</name>
        <dbReference type="ChEBI" id="CHEBI:16845"/>
    </ligand>
</feature>
<evidence type="ECO:0000313" key="17">
    <source>
        <dbReference type="Proteomes" id="UP000069205"/>
    </source>
</evidence>
<evidence type="ECO:0000256" key="10">
    <source>
        <dbReference type="ARBA" id="ARBA00038983"/>
    </source>
</evidence>
<feature type="domain" description="Dihydrodipicolinate reductase N-terminal" evidence="14">
    <location>
        <begin position="2"/>
        <end position="125"/>
    </location>
</feature>
<dbReference type="GO" id="GO:0008839">
    <property type="term" value="F:4-hydroxy-tetrahydrodipicolinate reductase"/>
    <property type="evidence" value="ECO:0007669"/>
    <property type="project" value="UniProtKB-UniRule"/>
</dbReference>
<dbReference type="PANTHER" id="PTHR20836:SF0">
    <property type="entry name" value="4-HYDROXY-TETRAHYDRODIPICOLINATE REDUCTASE 1, CHLOROPLASTIC-RELATED"/>
    <property type="match status" value="1"/>
</dbReference>
<dbReference type="Pfam" id="PF01113">
    <property type="entry name" value="DapB_N"/>
    <property type="match status" value="1"/>
</dbReference>
<dbReference type="SUPFAM" id="SSF51735">
    <property type="entry name" value="NAD(P)-binding Rossmann-fold domains"/>
    <property type="match status" value="1"/>
</dbReference>
<evidence type="ECO:0000256" key="11">
    <source>
        <dbReference type="ARBA" id="ARBA00049080"/>
    </source>
</evidence>
<evidence type="ECO:0000256" key="3">
    <source>
        <dbReference type="ARBA" id="ARBA00022605"/>
    </source>
</evidence>
<dbReference type="Gene3D" id="3.30.360.10">
    <property type="entry name" value="Dihydrodipicolinate Reductase, domain 2"/>
    <property type="match status" value="1"/>
</dbReference>
<comment type="pathway">
    <text evidence="9 13">Amino-acid biosynthesis; L-lysine biosynthesis via DAP pathway; (S)-tetrahydrodipicolinate from L-aspartate: step 4/4.</text>
</comment>
<feature type="active site" description="Proton donor/acceptor" evidence="13">
    <location>
        <position position="155"/>
    </location>
</feature>
<evidence type="ECO:0000256" key="6">
    <source>
        <dbReference type="ARBA" id="ARBA00023002"/>
    </source>
</evidence>
<feature type="binding site" evidence="13">
    <location>
        <begin position="122"/>
        <end position="125"/>
    </location>
    <ligand>
        <name>NAD(+)</name>
        <dbReference type="ChEBI" id="CHEBI:57540"/>
    </ligand>
</feature>
<dbReference type="GO" id="GO:0051287">
    <property type="term" value="F:NAD binding"/>
    <property type="evidence" value="ECO:0007669"/>
    <property type="project" value="UniProtKB-UniRule"/>
</dbReference>
<dbReference type="InterPro" id="IPR022663">
    <property type="entry name" value="DapB_C"/>
</dbReference>
<dbReference type="KEGG" id="nmv:NITMOv2_0407"/>
<dbReference type="FunFam" id="3.30.360.10:FF:000004">
    <property type="entry name" value="4-hydroxy-tetrahydrodipicolinate reductase"/>
    <property type="match status" value="1"/>
</dbReference>
<evidence type="ECO:0000256" key="1">
    <source>
        <dbReference type="ARBA" id="ARBA00006642"/>
    </source>
</evidence>
<keyword evidence="8 13" id="KW-0457">Lysine biosynthesis</keyword>
<dbReference type="InterPro" id="IPR022664">
    <property type="entry name" value="DapB_N_CS"/>
</dbReference>
<dbReference type="Proteomes" id="UP000069205">
    <property type="component" value="Chromosome"/>
</dbReference>
<keyword evidence="6 13" id="KW-0560">Oxidoreductase</keyword>
<evidence type="ECO:0000256" key="4">
    <source>
        <dbReference type="ARBA" id="ARBA00022857"/>
    </source>
</evidence>
<dbReference type="InterPro" id="IPR036291">
    <property type="entry name" value="NAD(P)-bd_dom_sf"/>
</dbReference>
<dbReference type="GO" id="GO:0016726">
    <property type="term" value="F:oxidoreductase activity, acting on CH or CH2 groups, NAD or NADP as acceptor"/>
    <property type="evidence" value="ECO:0007669"/>
    <property type="project" value="UniProtKB-UniRule"/>
</dbReference>
<dbReference type="EC" id="1.17.1.8" evidence="10 13"/>
<dbReference type="Pfam" id="PF05173">
    <property type="entry name" value="DapB_C"/>
    <property type="match status" value="1"/>
</dbReference>
<feature type="domain" description="Dihydrodipicolinate reductase C-terminal" evidence="15">
    <location>
        <begin position="128"/>
        <end position="264"/>
    </location>
</feature>
<evidence type="ECO:0000259" key="15">
    <source>
        <dbReference type="Pfam" id="PF05173"/>
    </source>
</evidence>
<dbReference type="GO" id="GO:0019877">
    <property type="term" value="P:diaminopimelate biosynthetic process"/>
    <property type="evidence" value="ECO:0007669"/>
    <property type="project" value="UniProtKB-UniRule"/>
</dbReference>
<feature type="binding site" evidence="13">
    <location>
        <position position="43"/>
    </location>
    <ligand>
        <name>NAD(+)</name>
        <dbReference type="ChEBI" id="CHEBI:57540"/>
    </ligand>
</feature>
<evidence type="ECO:0000256" key="7">
    <source>
        <dbReference type="ARBA" id="ARBA00023027"/>
    </source>
</evidence>
<organism evidence="16 17">
    <name type="scientific">Nitrospira moscoviensis</name>
    <dbReference type="NCBI Taxonomy" id="42253"/>
    <lineage>
        <taxon>Bacteria</taxon>
        <taxon>Pseudomonadati</taxon>
        <taxon>Nitrospirota</taxon>
        <taxon>Nitrospiria</taxon>
        <taxon>Nitrospirales</taxon>
        <taxon>Nitrospiraceae</taxon>
        <taxon>Nitrospira</taxon>
    </lineage>
</organism>
<feature type="binding site" evidence="13">
    <location>
        <begin position="8"/>
        <end position="13"/>
    </location>
    <ligand>
        <name>NAD(+)</name>
        <dbReference type="ChEBI" id="CHEBI:57540"/>
    </ligand>
</feature>
<dbReference type="AlphaFoldDB" id="A0A0K2G7A9"/>
<feature type="binding site" evidence="13">
    <location>
        <begin position="165"/>
        <end position="166"/>
    </location>
    <ligand>
        <name>(S)-2,3,4,5-tetrahydrodipicolinate</name>
        <dbReference type="ChEBI" id="CHEBI:16845"/>
    </ligand>
</feature>
<comment type="function">
    <text evidence="13">Catalyzes the conversion of 4-hydroxy-tetrahydrodipicolinate (HTPA) to tetrahydrodipicolinate.</text>
</comment>
<evidence type="ECO:0000313" key="16">
    <source>
        <dbReference type="EMBL" id="ALA56843.1"/>
    </source>
</evidence>
<evidence type="ECO:0000259" key="14">
    <source>
        <dbReference type="Pfam" id="PF01113"/>
    </source>
</evidence>
<sequence length="267" mass="28619">MIKVVVAGAAGRMGCRLVSLVRDSTALTLTGALEGKGHHALGEDAGETAGSGRVGVPITDNLSALMERGEVVIDFSAPEASLEHLRIVAQHRRAMVIGTTGFSHVQLDELKSLARQVPCVFSPNMSVGVNLLYKVIGEMARTLGDDYDIEVIEAHHRLKKDAPSGTALKIAEVLARAVNRDLNQVGVYARKGLIGERAKGEIGIQTIRAGDIVGDHTVLFGGMGERIEVTHRASSRDTFARGALRAARWVVRQPPGLYDMMDVLGLR</sequence>
<dbReference type="SUPFAM" id="SSF55347">
    <property type="entry name" value="Glyceraldehyde-3-phosphate dehydrogenase-like, C-terminal domain"/>
    <property type="match status" value="1"/>
</dbReference>
<keyword evidence="17" id="KW-1185">Reference proteome</keyword>
<comment type="catalytic activity">
    <reaction evidence="11 13">
        <text>(S)-2,3,4,5-tetrahydrodipicolinate + NADP(+) + H2O = (2S,4S)-4-hydroxy-2,3,4,5-tetrahydrodipicolinate + NADPH + H(+)</text>
        <dbReference type="Rhea" id="RHEA:35331"/>
        <dbReference type="ChEBI" id="CHEBI:15377"/>
        <dbReference type="ChEBI" id="CHEBI:15378"/>
        <dbReference type="ChEBI" id="CHEBI:16845"/>
        <dbReference type="ChEBI" id="CHEBI:57783"/>
        <dbReference type="ChEBI" id="CHEBI:58349"/>
        <dbReference type="ChEBI" id="CHEBI:67139"/>
        <dbReference type="EC" id="1.17.1.8"/>
    </reaction>
</comment>
<keyword evidence="5 13" id="KW-0220">Diaminopimelate biosynthesis</keyword>
<keyword evidence="7 13" id="KW-0520">NAD</keyword>
<evidence type="ECO:0000256" key="8">
    <source>
        <dbReference type="ARBA" id="ARBA00023154"/>
    </source>
</evidence>
<dbReference type="GO" id="GO:0009089">
    <property type="term" value="P:lysine biosynthetic process via diaminopimelate"/>
    <property type="evidence" value="ECO:0007669"/>
    <property type="project" value="UniProtKB-UniRule"/>
</dbReference>
<dbReference type="PATRIC" id="fig|42253.5.peg.394"/>
<dbReference type="EMBL" id="CP011801">
    <property type="protein sequence ID" value="ALA56843.1"/>
    <property type="molecule type" value="Genomic_DNA"/>
</dbReference>
<dbReference type="STRING" id="42253.NITMOv2_0407"/>
<keyword evidence="3 13" id="KW-0028">Amino-acid biosynthesis</keyword>
<dbReference type="GO" id="GO:0050661">
    <property type="term" value="F:NADP binding"/>
    <property type="evidence" value="ECO:0007669"/>
    <property type="project" value="UniProtKB-UniRule"/>
</dbReference>
<dbReference type="InterPro" id="IPR000846">
    <property type="entry name" value="DapB_N"/>
</dbReference>
<dbReference type="OrthoDB" id="9790352at2"/>
<dbReference type="CDD" id="cd02274">
    <property type="entry name" value="DHDPR_N"/>
    <property type="match status" value="1"/>
</dbReference>
<dbReference type="InterPro" id="IPR023940">
    <property type="entry name" value="DHDPR_bac"/>
</dbReference>
<evidence type="ECO:0000256" key="9">
    <source>
        <dbReference type="ARBA" id="ARBA00037922"/>
    </source>
</evidence>
<dbReference type="NCBIfam" id="TIGR00036">
    <property type="entry name" value="dapB"/>
    <property type="match status" value="1"/>
</dbReference>
<comment type="catalytic activity">
    <reaction evidence="12 13">
        <text>(S)-2,3,4,5-tetrahydrodipicolinate + NAD(+) + H2O = (2S,4S)-4-hydroxy-2,3,4,5-tetrahydrodipicolinate + NADH + H(+)</text>
        <dbReference type="Rhea" id="RHEA:35323"/>
        <dbReference type="ChEBI" id="CHEBI:15377"/>
        <dbReference type="ChEBI" id="CHEBI:15378"/>
        <dbReference type="ChEBI" id="CHEBI:16845"/>
        <dbReference type="ChEBI" id="CHEBI:57540"/>
        <dbReference type="ChEBI" id="CHEBI:57945"/>
        <dbReference type="ChEBI" id="CHEBI:67139"/>
        <dbReference type="EC" id="1.17.1.8"/>
    </reaction>
</comment>
<comment type="subcellular location">
    <subcellularLocation>
        <location evidence="13">Cytoplasm</location>
    </subcellularLocation>
</comment>
<comment type="caution">
    <text evidence="13">Lacks conserved residue(s) required for the propagation of feature annotation.</text>
</comment>
<keyword evidence="4 13" id="KW-0521">NADP</keyword>
<accession>A0A0K2G7A9</accession>
<evidence type="ECO:0000256" key="12">
    <source>
        <dbReference type="ARBA" id="ARBA00049396"/>
    </source>
</evidence>
<comment type="subunit">
    <text evidence="13">Homotetramer.</text>
</comment>
<evidence type="ECO:0000256" key="5">
    <source>
        <dbReference type="ARBA" id="ARBA00022915"/>
    </source>
</evidence>